<dbReference type="GO" id="GO:0005125">
    <property type="term" value="F:cytokine activity"/>
    <property type="evidence" value="ECO:0007669"/>
    <property type="project" value="TreeGrafter"/>
</dbReference>
<dbReference type="GO" id="GO:0008083">
    <property type="term" value="F:growth factor activity"/>
    <property type="evidence" value="ECO:0007669"/>
    <property type="project" value="UniProtKB-KW"/>
</dbReference>
<dbReference type="InterPro" id="IPR029034">
    <property type="entry name" value="Cystine-knot_cytokine"/>
</dbReference>
<dbReference type="SMART" id="SM00204">
    <property type="entry name" value="TGFB"/>
    <property type="match status" value="1"/>
</dbReference>
<feature type="signal peptide" evidence="8">
    <location>
        <begin position="1"/>
        <end position="37"/>
    </location>
</feature>
<dbReference type="SUPFAM" id="SSF57501">
    <property type="entry name" value="Cystine-knot cytokines"/>
    <property type="match status" value="1"/>
</dbReference>
<evidence type="ECO:0000313" key="10">
    <source>
        <dbReference type="EMBL" id="PVD23905.1"/>
    </source>
</evidence>
<dbReference type="InterPro" id="IPR015615">
    <property type="entry name" value="TGF-beta-rel"/>
</dbReference>
<evidence type="ECO:0000256" key="2">
    <source>
        <dbReference type="ARBA" id="ARBA00006656"/>
    </source>
</evidence>
<keyword evidence="5" id="KW-1015">Disulfide bond</keyword>
<dbReference type="OrthoDB" id="6427922at2759"/>
<dbReference type="PROSITE" id="PS51362">
    <property type="entry name" value="TGF_BETA_2"/>
    <property type="match status" value="1"/>
</dbReference>
<dbReference type="Gene3D" id="2.10.90.10">
    <property type="entry name" value="Cystine-knot cytokines"/>
    <property type="match status" value="1"/>
</dbReference>
<feature type="chain" id="PRO_5015519778" description="TGF-beta family profile domain-containing protein" evidence="8">
    <location>
        <begin position="38"/>
        <end position="445"/>
    </location>
</feature>
<protein>
    <recommendedName>
        <fullName evidence="9">TGF-beta family profile domain-containing protein</fullName>
    </recommendedName>
</protein>
<keyword evidence="3" id="KW-0964">Secreted</keyword>
<dbReference type="InterPro" id="IPR001839">
    <property type="entry name" value="TGF-b_C"/>
</dbReference>
<dbReference type="Pfam" id="PF00019">
    <property type="entry name" value="TGF_beta"/>
    <property type="match status" value="1"/>
</dbReference>
<evidence type="ECO:0000256" key="6">
    <source>
        <dbReference type="RuleBase" id="RU000354"/>
    </source>
</evidence>
<proteinExistence type="inferred from homology"/>
<evidence type="ECO:0000313" key="11">
    <source>
        <dbReference type="Proteomes" id="UP000245119"/>
    </source>
</evidence>
<dbReference type="AlphaFoldDB" id="A0A2T7NRV3"/>
<dbReference type="GO" id="GO:0005615">
    <property type="term" value="C:extracellular space"/>
    <property type="evidence" value="ECO:0007669"/>
    <property type="project" value="TreeGrafter"/>
</dbReference>
<dbReference type="Proteomes" id="UP000245119">
    <property type="component" value="Linkage Group LG10"/>
</dbReference>
<comment type="caution">
    <text evidence="10">The sequence shown here is derived from an EMBL/GenBank/DDBJ whole genome shotgun (WGS) entry which is preliminary data.</text>
</comment>
<keyword evidence="8" id="KW-0732">Signal</keyword>
<feature type="domain" description="TGF-beta family profile" evidence="9">
    <location>
        <begin position="318"/>
        <end position="445"/>
    </location>
</feature>
<evidence type="ECO:0000256" key="7">
    <source>
        <dbReference type="SAM" id="MobiDB-lite"/>
    </source>
</evidence>
<dbReference type="EMBL" id="PZQS01000010">
    <property type="protein sequence ID" value="PVD23905.1"/>
    <property type="molecule type" value="Genomic_DNA"/>
</dbReference>
<dbReference type="CDD" id="cd13756">
    <property type="entry name" value="TGF_beta_BMPs_GDFs"/>
    <property type="match status" value="1"/>
</dbReference>
<dbReference type="STRING" id="400727.A0A2T7NRV3"/>
<dbReference type="PROSITE" id="PS00250">
    <property type="entry name" value="TGF_BETA_1"/>
    <property type="match status" value="1"/>
</dbReference>
<keyword evidence="11" id="KW-1185">Reference proteome</keyword>
<comment type="subcellular location">
    <subcellularLocation>
        <location evidence="1">Secreted</location>
    </subcellularLocation>
</comment>
<dbReference type="InterPro" id="IPR017948">
    <property type="entry name" value="TGFb_CS"/>
</dbReference>
<accession>A0A2T7NRV3</accession>
<evidence type="ECO:0000256" key="8">
    <source>
        <dbReference type="SAM" id="SignalP"/>
    </source>
</evidence>
<evidence type="ECO:0000256" key="5">
    <source>
        <dbReference type="ARBA" id="ARBA00023157"/>
    </source>
</evidence>
<evidence type="ECO:0000256" key="3">
    <source>
        <dbReference type="ARBA" id="ARBA00022525"/>
    </source>
</evidence>
<comment type="similarity">
    <text evidence="2 6">Belongs to the TGF-beta family.</text>
</comment>
<gene>
    <name evidence="10" type="ORF">C0Q70_17180</name>
</gene>
<sequence length="445" mass="50513">MALQQGKEQVLPVQPEWTWFKILFVVFLLHLAMMTGAQPVNSHQVSDSTTPHEVHPSVHRSSRPLVDNPNPSFRYMYKLYRMMARQDKDCCVQYKGDNHKAETITGIPGVAGGDFPNRYFSFNVSSLDDSDNTTLVQVAVATRSLRHSACHVSLDIVQDSSIERPTCQHNPFNISHLDVFNVTSAVQSRVASRDEDFKVYMASADFIRVRSATLVVFRNIHPDEIMNRQCQPCSTGHDSMDEEENSSSIILPPATRLERRRRDTATLMGRVVPEEEGRNLTRFPSRGKEDTGISGLFGQHPLSSSLSADDRMRILHERRRRSAEQNASATYERSDSVCQVTDLILHPLWDLGIVGVISPELFRINLCWGQCPTVLFPHADRPYHSYLTSFFTMYFPEDAAHRQPPVPLPRCIPSAYSPMSVILVTNNTIQVERWRDAIVRQCKCV</sequence>
<evidence type="ECO:0000256" key="1">
    <source>
        <dbReference type="ARBA" id="ARBA00004613"/>
    </source>
</evidence>
<reference evidence="10 11" key="1">
    <citation type="submission" date="2018-04" db="EMBL/GenBank/DDBJ databases">
        <title>The genome of golden apple snail Pomacea canaliculata provides insight into stress tolerance and invasive adaptation.</title>
        <authorList>
            <person name="Liu C."/>
            <person name="Liu B."/>
            <person name="Ren Y."/>
            <person name="Zhang Y."/>
            <person name="Wang H."/>
            <person name="Li S."/>
            <person name="Jiang F."/>
            <person name="Yin L."/>
            <person name="Zhang G."/>
            <person name="Qian W."/>
            <person name="Fan W."/>
        </authorList>
    </citation>
    <scope>NUCLEOTIDE SEQUENCE [LARGE SCALE GENOMIC DNA]</scope>
    <source>
        <strain evidence="10">SZHN2017</strain>
        <tissue evidence="10">Muscle</tissue>
    </source>
</reference>
<evidence type="ECO:0000256" key="4">
    <source>
        <dbReference type="ARBA" id="ARBA00023030"/>
    </source>
</evidence>
<evidence type="ECO:0000259" key="9">
    <source>
        <dbReference type="PROSITE" id="PS51362"/>
    </source>
</evidence>
<name>A0A2T7NRV3_POMCA</name>
<feature type="region of interest" description="Disordered" evidence="7">
    <location>
        <begin position="41"/>
        <end position="65"/>
    </location>
</feature>
<organism evidence="10 11">
    <name type="scientific">Pomacea canaliculata</name>
    <name type="common">Golden apple snail</name>
    <dbReference type="NCBI Taxonomy" id="400727"/>
    <lineage>
        <taxon>Eukaryota</taxon>
        <taxon>Metazoa</taxon>
        <taxon>Spiralia</taxon>
        <taxon>Lophotrochozoa</taxon>
        <taxon>Mollusca</taxon>
        <taxon>Gastropoda</taxon>
        <taxon>Caenogastropoda</taxon>
        <taxon>Architaenioglossa</taxon>
        <taxon>Ampullarioidea</taxon>
        <taxon>Ampullariidae</taxon>
        <taxon>Pomacea</taxon>
    </lineage>
</organism>
<keyword evidence="4 6" id="KW-0339">Growth factor</keyword>
<dbReference type="PANTHER" id="PTHR11848">
    <property type="entry name" value="TGF-BETA FAMILY"/>
    <property type="match status" value="1"/>
</dbReference>